<dbReference type="SUPFAM" id="SSF48452">
    <property type="entry name" value="TPR-like"/>
    <property type="match status" value="1"/>
</dbReference>
<feature type="compositionally biased region" description="Pro residues" evidence="1">
    <location>
        <begin position="155"/>
        <end position="177"/>
    </location>
</feature>
<protein>
    <submittedName>
        <fullName evidence="2">Uncharacterized protein</fullName>
    </submittedName>
</protein>
<dbReference type="InterPro" id="IPR019734">
    <property type="entry name" value="TPR_rpt"/>
</dbReference>
<organism evidence="2 3">
    <name type="scientific">Micromonospora inaquosa</name>
    <dbReference type="NCBI Taxonomy" id="2203716"/>
    <lineage>
        <taxon>Bacteria</taxon>
        <taxon>Bacillati</taxon>
        <taxon>Actinomycetota</taxon>
        <taxon>Actinomycetes</taxon>
        <taxon>Micromonosporales</taxon>
        <taxon>Micromonosporaceae</taxon>
        <taxon>Micromonospora</taxon>
    </lineage>
</organism>
<name>A0A3N9WI32_9ACTN</name>
<dbReference type="OrthoDB" id="4965972at2"/>
<dbReference type="PANTHER" id="PTHR37841:SF1">
    <property type="entry name" value="DUF3298 DOMAIN-CONTAINING PROTEIN"/>
    <property type="match status" value="1"/>
</dbReference>
<sequence length="718" mass="75583">MDDLDDDPQPTFDTEPVDDDRPVSGAPVVAIPHQQAEPDLGAQVEAPVEAEIEAAVEVDQQPLTGSSTEDTDPSEHVPADELAPPDEPADAADAPSMSPSDGSRADEWPVDVTPSVTAADDRNPPASAPPVSAPPASTPPASVTPVSAAPASPVSAPPSAPVSAPPAPAAPPAPVSAPPFTTAPISAPPAPTQTFSAAPVSAPPASPVSAPPAAPISGPPAPVSAPPTPVSAPPVSAPPASTPASVEPTSGPPASAVPGQRSGSDEENPPVSAPPDEAPPVVTRPSLADPGDPEQVLAAYRWRLEPVTLREELTEPDDLRAIRRRLTEKLGSAVDNRARARLLSLRAVASRILGELDDALADGRLALTYAEATGELRRTALAQARLAHVLRWRGDFAEADQLFAQANSVELPDRLRAALHEHAGRSCYDQGRLMEACEHFEKALDLRGAGDAELLDRVRVALDAVTVRAEADGFGPYPRSRDEVLDRDRPPLPDRDGPLWGYTSQDGDVVIPARYAEAQPFHDGLAWVRRPDTDRWSLINLLGTTVIPPSFRAAHPFSDGLAWVVGEGGWTAIDATGAVQVAPNFAEVRPFRRGLAAVRREGWGAVDRTGRIVVPTRYHGFVTELADGQQIDGFTDEGLAVVDVAGRRGVVDRTGTVLVPPAHPMLVIHPVAFLVENDNGRWGALDRRGVPLIDPVHRDRAEVLEEIDRLLTDANPVL</sequence>
<feature type="compositionally biased region" description="Pro residues" evidence="1">
    <location>
        <begin position="126"/>
        <end position="138"/>
    </location>
</feature>
<dbReference type="Pfam" id="PF14903">
    <property type="entry name" value="WG_beta_rep"/>
    <property type="match status" value="4"/>
</dbReference>
<dbReference type="InterPro" id="IPR032774">
    <property type="entry name" value="WG_beta_rep"/>
</dbReference>
<dbReference type="RefSeq" id="WP_124778580.1">
    <property type="nucleotide sequence ID" value="NZ_QGSZ01000407.1"/>
</dbReference>
<keyword evidence="3" id="KW-1185">Reference proteome</keyword>
<evidence type="ECO:0000313" key="2">
    <source>
        <dbReference type="EMBL" id="RQW93516.1"/>
    </source>
</evidence>
<evidence type="ECO:0000313" key="3">
    <source>
        <dbReference type="Proteomes" id="UP000282312"/>
    </source>
</evidence>
<feature type="region of interest" description="Disordered" evidence="1">
    <location>
        <begin position="478"/>
        <end position="499"/>
    </location>
</feature>
<dbReference type="Proteomes" id="UP000282312">
    <property type="component" value="Unassembled WGS sequence"/>
</dbReference>
<dbReference type="AlphaFoldDB" id="A0A3N9WI32"/>
<feature type="compositionally biased region" description="Basic and acidic residues" evidence="1">
    <location>
        <begin position="479"/>
        <end position="497"/>
    </location>
</feature>
<dbReference type="EMBL" id="QGSZ01000407">
    <property type="protein sequence ID" value="RQW93516.1"/>
    <property type="molecule type" value="Genomic_DNA"/>
</dbReference>
<evidence type="ECO:0000256" key="1">
    <source>
        <dbReference type="SAM" id="MobiDB-lite"/>
    </source>
</evidence>
<dbReference type="PANTHER" id="PTHR37841">
    <property type="entry name" value="GLR2918 PROTEIN"/>
    <property type="match status" value="1"/>
</dbReference>
<feature type="compositionally biased region" description="Pro residues" evidence="1">
    <location>
        <begin position="201"/>
        <end position="241"/>
    </location>
</feature>
<gene>
    <name evidence="2" type="ORF">DLJ59_36130</name>
</gene>
<feature type="compositionally biased region" description="Low complexity" evidence="1">
    <location>
        <begin position="139"/>
        <end position="154"/>
    </location>
</feature>
<dbReference type="InterPro" id="IPR011990">
    <property type="entry name" value="TPR-like_helical_dom_sf"/>
</dbReference>
<accession>A0A3N9WI32</accession>
<reference evidence="2 3" key="1">
    <citation type="submission" date="2018-05" db="EMBL/GenBank/DDBJ databases">
        <title>Micromonospora from Atacama Desert.</title>
        <authorList>
            <person name="Carro L."/>
            <person name="Goodfellow M."/>
            <person name="Klenk H.-P."/>
        </authorList>
    </citation>
    <scope>NUCLEOTIDE SEQUENCE [LARGE SCALE GENOMIC DNA]</scope>
    <source>
        <strain evidence="2 3">LB39</strain>
    </source>
</reference>
<feature type="compositionally biased region" description="Low complexity" evidence="1">
    <location>
        <begin position="91"/>
        <end position="101"/>
    </location>
</feature>
<dbReference type="Gene3D" id="1.25.40.10">
    <property type="entry name" value="Tetratricopeptide repeat domain"/>
    <property type="match status" value="1"/>
</dbReference>
<comment type="caution">
    <text evidence="2">The sequence shown here is derived from an EMBL/GenBank/DDBJ whole genome shotgun (WGS) entry which is preliminary data.</text>
</comment>
<feature type="region of interest" description="Disordered" evidence="1">
    <location>
        <begin position="1"/>
        <end position="292"/>
    </location>
</feature>
<dbReference type="SMART" id="SM00028">
    <property type="entry name" value="TPR"/>
    <property type="match status" value="3"/>
</dbReference>
<proteinExistence type="predicted"/>